<organism evidence="7">
    <name type="scientific">Salmonella hadar</name>
    <dbReference type="NCBI Taxonomy" id="149385"/>
    <lineage>
        <taxon>Bacteria</taxon>
        <taxon>Pseudomonadati</taxon>
        <taxon>Pseudomonadota</taxon>
        <taxon>Gammaproteobacteria</taxon>
        <taxon>Enterobacterales</taxon>
        <taxon>Enterobacteriaceae</taxon>
        <taxon>Salmonella</taxon>
    </lineage>
</organism>
<evidence type="ECO:0000256" key="1">
    <source>
        <dbReference type="ARBA" id="ARBA00004141"/>
    </source>
</evidence>
<keyword evidence="3 6" id="KW-1133">Transmembrane helix</keyword>
<feature type="compositionally biased region" description="Low complexity" evidence="5">
    <location>
        <begin position="315"/>
        <end position="336"/>
    </location>
</feature>
<dbReference type="InterPro" id="IPR007688">
    <property type="entry name" value="Conjugal_tfr_TrbL/VirB6"/>
</dbReference>
<sequence length="348" mass="35783">MAFSFTTDIFNYMDTVTKEFVASNLGVVISTISPVIGLALICKLTLDGLFTLARPHGEPLSSLIKKFIVWSMIISFASAGGLYQTQLADAAMKIPDEFSSVLVINGSSGGTEDAMGNNIDKAIHDGMQVARTAFDNADIYSGSGLASLFLACAVIISTVLICGIGAGLVLMAKLLLAITVCFGPIFIFCLLFKPLYGMFNKWLGSMVNYGLVTILLSMLFGLMIKFYQKALDAVTASGADSSLLGPVFACLLIMIVSYLILMRIPEIASRWGDGISAGIQELIPTPGGGGGSRGGQNAINNQGGGAKGGAGTGNGAKTAAATAAGGPGAGAATAAGSQMQGFAKGSRR</sequence>
<feature type="transmembrane region" description="Helical" evidence="6">
    <location>
        <begin position="202"/>
        <end position="222"/>
    </location>
</feature>
<dbReference type="Pfam" id="PF04610">
    <property type="entry name" value="TrbL"/>
    <property type="match status" value="1"/>
</dbReference>
<keyword evidence="2 6" id="KW-0812">Transmembrane</keyword>
<name>A0A727KFP8_SALHA</name>
<accession>A0A727KFP8</accession>
<feature type="transmembrane region" description="Helical" evidence="6">
    <location>
        <begin position="243"/>
        <end position="261"/>
    </location>
</feature>
<feature type="transmembrane region" description="Helical" evidence="6">
    <location>
        <begin position="145"/>
        <end position="167"/>
    </location>
</feature>
<dbReference type="GO" id="GO:0030255">
    <property type="term" value="P:protein secretion by the type IV secretion system"/>
    <property type="evidence" value="ECO:0007669"/>
    <property type="project" value="InterPro"/>
</dbReference>
<feature type="region of interest" description="Disordered" evidence="5">
    <location>
        <begin position="286"/>
        <end position="348"/>
    </location>
</feature>
<evidence type="ECO:0000256" key="6">
    <source>
        <dbReference type="SAM" id="Phobius"/>
    </source>
</evidence>
<dbReference type="GO" id="GO:0016020">
    <property type="term" value="C:membrane"/>
    <property type="evidence" value="ECO:0007669"/>
    <property type="project" value="UniProtKB-SubCell"/>
</dbReference>
<evidence type="ECO:0000256" key="4">
    <source>
        <dbReference type="ARBA" id="ARBA00023136"/>
    </source>
</evidence>
<proteinExistence type="predicted"/>
<evidence type="ECO:0000256" key="3">
    <source>
        <dbReference type="ARBA" id="ARBA00022989"/>
    </source>
</evidence>
<protein>
    <submittedName>
        <fullName evidence="7">Type IV secretion system protein</fullName>
    </submittedName>
</protein>
<evidence type="ECO:0000256" key="2">
    <source>
        <dbReference type="ARBA" id="ARBA00022692"/>
    </source>
</evidence>
<comment type="subcellular location">
    <subcellularLocation>
        <location evidence="1">Membrane</location>
        <topology evidence="1">Multi-pass membrane protein</topology>
    </subcellularLocation>
</comment>
<gene>
    <name evidence="7" type="ORF">G3V54_003948</name>
</gene>
<feature type="transmembrane region" description="Helical" evidence="6">
    <location>
        <begin position="67"/>
        <end position="85"/>
    </location>
</feature>
<dbReference type="AlphaFoldDB" id="A0A727KFP8"/>
<keyword evidence="4 6" id="KW-0472">Membrane</keyword>
<feature type="compositionally biased region" description="Gly residues" evidence="5">
    <location>
        <begin position="302"/>
        <end position="314"/>
    </location>
</feature>
<evidence type="ECO:0000313" key="7">
    <source>
        <dbReference type="EMBL" id="HAE2025843.1"/>
    </source>
</evidence>
<reference evidence="7" key="1">
    <citation type="journal article" date="2018" name="Genome Biol.">
        <title>SKESA: strategic k-mer extension for scrupulous assemblies.</title>
        <authorList>
            <person name="Souvorov A."/>
            <person name="Agarwala R."/>
            <person name="Lipman D.J."/>
        </authorList>
    </citation>
    <scope>NUCLEOTIDE SEQUENCE</scope>
    <source>
        <strain evidence="7">10-0337</strain>
    </source>
</reference>
<comment type="caution">
    <text evidence="7">The sequence shown here is derived from an EMBL/GenBank/DDBJ whole genome shotgun (WGS) entry which is preliminary data.</text>
</comment>
<feature type="transmembrane region" description="Helical" evidence="6">
    <location>
        <begin position="174"/>
        <end position="196"/>
    </location>
</feature>
<feature type="transmembrane region" description="Helical" evidence="6">
    <location>
        <begin position="20"/>
        <end position="46"/>
    </location>
</feature>
<reference evidence="7" key="2">
    <citation type="submission" date="2018-07" db="EMBL/GenBank/DDBJ databases">
        <authorList>
            <consortium name="NCBI Pathogen Detection Project"/>
        </authorList>
    </citation>
    <scope>NUCLEOTIDE SEQUENCE</scope>
    <source>
        <strain evidence="7">10-0337</strain>
    </source>
</reference>
<dbReference type="EMBL" id="DAARDU010000050">
    <property type="protein sequence ID" value="HAE2025843.1"/>
    <property type="molecule type" value="Genomic_DNA"/>
</dbReference>
<evidence type="ECO:0000256" key="5">
    <source>
        <dbReference type="SAM" id="MobiDB-lite"/>
    </source>
</evidence>